<evidence type="ECO:0000259" key="1">
    <source>
        <dbReference type="Pfam" id="PF00144"/>
    </source>
</evidence>
<protein>
    <submittedName>
        <fullName evidence="2">Carboxylesterase</fullName>
    </submittedName>
</protein>
<evidence type="ECO:0000313" key="3">
    <source>
        <dbReference type="Proteomes" id="UP000183810"/>
    </source>
</evidence>
<dbReference type="InterPro" id="IPR001466">
    <property type="entry name" value="Beta-lactam-related"/>
</dbReference>
<dbReference type="SUPFAM" id="SSF56601">
    <property type="entry name" value="beta-lactamase/transpeptidase-like"/>
    <property type="match status" value="1"/>
</dbReference>
<dbReference type="InterPro" id="IPR052907">
    <property type="entry name" value="Beta-lactamase/esterase"/>
</dbReference>
<dbReference type="InterPro" id="IPR012338">
    <property type="entry name" value="Beta-lactam/transpept-like"/>
</dbReference>
<name>A0A1J0VP92_9NOCA</name>
<evidence type="ECO:0000313" key="2">
    <source>
        <dbReference type="EMBL" id="APE33856.1"/>
    </source>
</evidence>
<sequence>MSPAPSIHGDVAAGFGPVADAFRRNFTEHAEIGAAVAVYAGDQPLVDLWAGHRDRRREVRWERDTIVPVFSSSKGLSAFALAVAVSRGLLDYESPVAKYWPEFAAHGKDRITVRQLIDHQAGLSGLDRIVTLRELTDRDALGELLAAQKPAWRPGTRHGYHALTLGLYQSELLRRVDPADRSLGRFFAEEIAGPVGADVFIGLPATEPMERVAQLSATKGLDILRYELRDVPLRIGAEVYAKRGLSYAALTNPRPGAPARAARRDFLEIEWPGMNGVGNARALAQIYGAAAGRTGVLPIDDDVLDLLAAADTADDVPADDLVLHTKSRYHLGFRKSRGSFRFGSDKRAYGTTGLGGSFGFADPTTGLGFGYSMNRLGMAILDDVRSRNLRDAVMKCAAR</sequence>
<dbReference type="OrthoDB" id="9809635at2"/>
<dbReference type="KEGG" id="nsl:BOX37_07600"/>
<dbReference type="Pfam" id="PF00144">
    <property type="entry name" value="Beta-lactamase"/>
    <property type="match status" value="1"/>
</dbReference>
<accession>A0A1J0VP92</accession>
<dbReference type="Gene3D" id="3.40.710.10">
    <property type="entry name" value="DD-peptidase/beta-lactamase superfamily"/>
    <property type="match status" value="1"/>
</dbReference>
<proteinExistence type="predicted"/>
<dbReference type="AlphaFoldDB" id="A0A1J0VP92"/>
<reference evidence="2" key="1">
    <citation type="submission" date="2016-11" db="EMBL/GenBank/DDBJ databases">
        <authorList>
            <person name="Jaros S."/>
            <person name="Januszkiewicz K."/>
            <person name="Wedrychowicz H."/>
        </authorList>
    </citation>
    <scope>NUCLEOTIDE SEQUENCE [LARGE SCALE GENOMIC DNA]</scope>
    <source>
        <strain evidence="2">Y48</strain>
    </source>
</reference>
<organism evidence="2 3">
    <name type="scientific">Nocardia mangyaensis</name>
    <dbReference type="NCBI Taxonomy" id="2213200"/>
    <lineage>
        <taxon>Bacteria</taxon>
        <taxon>Bacillati</taxon>
        <taxon>Actinomycetota</taxon>
        <taxon>Actinomycetes</taxon>
        <taxon>Mycobacteriales</taxon>
        <taxon>Nocardiaceae</taxon>
        <taxon>Nocardia</taxon>
    </lineage>
</organism>
<dbReference type="EMBL" id="CP018082">
    <property type="protein sequence ID" value="APE33856.1"/>
    <property type="molecule type" value="Genomic_DNA"/>
</dbReference>
<feature type="domain" description="Beta-lactamase-related" evidence="1">
    <location>
        <begin position="22"/>
        <end position="390"/>
    </location>
</feature>
<dbReference type="PANTHER" id="PTHR43319">
    <property type="entry name" value="BETA-LACTAMASE-RELATED"/>
    <property type="match status" value="1"/>
</dbReference>
<gene>
    <name evidence="2" type="ORF">BOX37_07600</name>
</gene>
<keyword evidence="3" id="KW-1185">Reference proteome</keyword>
<dbReference type="PANTHER" id="PTHR43319:SF3">
    <property type="entry name" value="BETA-LACTAMASE-RELATED DOMAIN-CONTAINING PROTEIN"/>
    <property type="match status" value="1"/>
</dbReference>
<dbReference type="RefSeq" id="WP_071927038.1">
    <property type="nucleotide sequence ID" value="NZ_CP018082.1"/>
</dbReference>
<dbReference type="Proteomes" id="UP000183810">
    <property type="component" value="Chromosome"/>
</dbReference>